<organism evidence="2 3">
    <name type="scientific">Quillaja saponaria</name>
    <name type="common">Soap bark tree</name>
    <dbReference type="NCBI Taxonomy" id="32244"/>
    <lineage>
        <taxon>Eukaryota</taxon>
        <taxon>Viridiplantae</taxon>
        <taxon>Streptophyta</taxon>
        <taxon>Embryophyta</taxon>
        <taxon>Tracheophyta</taxon>
        <taxon>Spermatophyta</taxon>
        <taxon>Magnoliopsida</taxon>
        <taxon>eudicotyledons</taxon>
        <taxon>Gunneridae</taxon>
        <taxon>Pentapetalae</taxon>
        <taxon>rosids</taxon>
        <taxon>fabids</taxon>
        <taxon>Fabales</taxon>
        <taxon>Quillajaceae</taxon>
        <taxon>Quillaja</taxon>
    </lineage>
</organism>
<dbReference type="InterPro" id="IPR005174">
    <property type="entry name" value="KIB1-4_b-propeller"/>
</dbReference>
<keyword evidence="3" id="KW-1185">Reference proteome</keyword>
<accession>A0AAD7LXJ0</accession>
<evidence type="ECO:0000313" key="3">
    <source>
        <dbReference type="Proteomes" id="UP001163823"/>
    </source>
</evidence>
<dbReference type="KEGG" id="qsa:O6P43_014894"/>
<feature type="domain" description="F-box" evidence="1">
    <location>
        <begin position="8"/>
        <end position="49"/>
    </location>
</feature>
<dbReference type="SMART" id="SM00256">
    <property type="entry name" value="FBOX"/>
    <property type="match status" value="1"/>
</dbReference>
<comment type="caution">
    <text evidence="2">The sequence shown here is derived from an EMBL/GenBank/DDBJ whole genome shotgun (WGS) entry which is preliminary data.</text>
</comment>
<dbReference type="Pfam" id="PF03478">
    <property type="entry name" value="Beta-prop_KIB1-4"/>
    <property type="match status" value="1"/>
</dbReference>
<dbReference type="InterPro" id="IPR001810">
    <property type="entry name" value="F-box_dom"/>
</dbReference>
<dbReference type="SUPFAM" id="SSF81383">
    <property type="entry name" value="F-box domain"/>
    <property type="match status" value="1"/>
</dbReference>
<proteinExistence type="predicted"/>
<dbReference type="PANTHER" id="PTHR44586">
    <property type="entry name" value="F-BOX DOMAIN CONTAINING PROTEIN, EXPRESSED"/>
    <property type="match status" value="1"/>
</dbReference>
<name>A0AAD7LXJ0_QUISA</name>
<evidence type="ECO:0000313" key="2">
    <source>
        <dbReference type="EMBL" id="KAJ7965206.1"/>
    </source>
</evidence>
<protein>
    <submittedName>
        <fullName evidence="2">F-box protein</fullName>
    </submittedName>
</protein>
<dbReference type="Proteomes" id="UP001163823">
    <property type="component" value="Chromosome 6"/>
</dbReference>
<dbReference type="PANTHER" id="PTHR44586:SF10">
    <property type="entry name" value="DUF295 DOMAIN-CONTAINING PROTEIN"/>
    <property type="match status" value="1"/>
</dbReference>
<dbReference type="AlphaFoldDB" id="A0AAD7LXJ0"/>
<evidence type="ECO:0000259" key="1">
    <source>
        <dbReference type="SMART" id="SM00256"/>
    </source>
</evidence>
<sequence length="279" mass="31797">MVCDWTLLPYEVLDLILQKLSRVVDFLRSSAVCKSWYSVARQNKTKRQAVPMLLVPTPDNKEDKRSLYSVAKNQIYDFQLNIPSNKRLAGSSHDLNMGLGRIDVVETSSNSNTTNHGCVGGVSSLTPRIELVLGRLSNQMSGIKKKYIVETSIGDLLLVQRFLKEVEQYPNHLITWDFKLHKLQSLSWVPIDSLGDDFLFLGDNHSISVSTLQFPECQRNCIYYSDDQFNPYEYKDDGPVDIGIFNLANRSFTSHYLPDPGKKHMPPPIWILPILQGYQ</sequence>
<dbReference type="EMBL" id="JARAOO010000006">
    <property type="protein sequence ID" value="KAJ7965206.1"/>
    <property type="molecule type" value="Genomic_DNA"/>
</dbReference>
<gene>
    <name evidence="2" type="ORF">O6P43_014894</name>
</gene>
<dbReference type="Pfam" id="PF12937">
    <property type="entry name" value="F-box-like"/>
    <property type="match status" value="1"/>
</dbReference>
<dbReference type="Gene3D" id="1.20.1280.50">
    <property type="match status" value="1"/>
</dbReference>
<dbReference type="CDD" id="cd09917">
    <property type="entry name" value="F-box_SF"/>
    <property type="match status" value="1"/>
</dbReference>
<reference evidence="2" key="1">
    <citation type="journal article" date="2023" name="Science">
        <title>Elucidation of the pathway for biosynthesis of saponin adjuvants from the soapbark tree.</title>
        <authorList>
            <person name="Reed J."/>
            <person name="Orme A."/>
            <person name="El-Demerdash A."/>
            <person name="Owen C."/>
            <person name="Martin L.B.B."/>
            <person name="Misra R.C."/>
            <person name="Kikuchi S."/>
            <person name="Rejzek M."/>
            <person name="Martin A.C."/>
            <person name="Harkess A."/>
            <person name="Leebens-Mack J."/>
            <person name="Louveau T."/>
            <person name="Stephenson M.J."/>
            <person name="Osbourn A."/>
        </authorList>
    </citation>
    <scope>NUCLEOTIDE SEQUENCE</scope>
    <source>
        <strain evidence="2">S10</strain>
    </source>
</reference>
<dbReference type="InterPro" id="IPR036047">
    <property type="entry name" value="F-box-like_dom_sf"/>
</dbReference>